<evidence type="ECO:0000313" key="1">
    <source>
        <dbReference type="EMBL" id="NKQ58573.1"/>
    </source>
</evidence>
<evidence type="ECO:0000313" key="2">
    <source>
        <dbReference type="Proteomes" id="UP000715441"/>
    </source>
</evidence>
<proteinExistence type="predicted"/>
<dbReference type="Proteomes" id="UP000715441">
    <property type="component" value="Unassembled WGS sequence"/>
</dbReference>
<keyword evidence="2" id="KW-1185">Reference proteome</keyword>
<name>A0ABX1JFK2_9PSEU</name>
<reference evidence="1 2" key="1">
    <citation type="submission" date="2020-04" db="EMBL/GenBank/DDBJ databases">
        <title>Novel species.</title>
        <authorList>
            <person name="Teo W.F.A."/>
            <person name="Lipun K."/>
            <person name="Srisuk N."/>
            <person name="Duangmal K."/>
        </authorList>
    </citation>
    <scope>NUCLEOTIDE SEQUENCE [LARGE SCALE GENOMIC DNA]</scope>
    <source>
        <strain evidence="1 2">K13G38</strain>
    </source>
</reference>
<gene>
    <name evidence="1" type="ORF">HFP15_37585</name>
</gene>
<sequence>MWASAIRHGWVVDGDVPGPEVDEFADPGEVIEALAGSDGESLLAVQHPHRTPAALARNLTLPQALPQARRTLDRLLANAYRPVRDVVAVYEVAGPDGTAIGVLCLIDPAAIDAHVWHSEEVYPRIVADRAAALTGLGRATSAALLVPVADGEDLTAIASAAVEGREPDVRTADAGGRAHRLWLLEDHEDLLRQVRRHRLLVADGNHRVAAASRANAQLLALVTSGPDLRIGAIHRVLTGTGLTTADLAAAWRGVGLPVHERPDPPAPDKPGLVTVPSGLVVELPATAEPLPRIDHGLVERLLIAEALGIDPEGPHVRALPEGHVPGGDVDAVLRLAPVPLADVLAVHDQGRRMPRKSTYFTPKPHSGLLIANISGEF</sequence>
<accession>A0ABX1JFK2</accession>
<organism evidence="1 2">
    <name type="scientific">Amycolatopsis acididurans</name>
    <dbReference type="NCBI Taxonomy" id="2724524"/>
    <lineage>
        <taxon>Bacteria</taxon>
        <taxon>Bacillati</taxon>
        <taxon>Actinomycetota</taxon>
        <taxon>Actinomycetes</taxon>
        <taxon>Pseudonocardiales</taxon>
        <taxon>Pseudonocardiaceae</taxon>
        <taxon>Amycolatopsis</taxon>
    </lineage>
</organism>
<dbReference type="Pfam" id="PF06245">
    <property type="entry name" value="DUF1015"/>
    <property type="match status" value="1"/>
</dbReference>
<dbReference type="RefSeq" id="WP_168522538.1">
    <property type="nucleotide sequence ID" value="NZ_JAAXLS010000060.1"/>
</dbReference>
<comment type="caution">
    <text evidence="1">The sequence shown here is derived from an EMBL/GenBank/DDBJ whole genome shotgun (WGS) entry which is preliminary data.</text>
</comment>
<dbReference type="InterPro" id="IPR008323">
    <property type="entry name" value="UCP033563"/>
</dbReference>
<dbReference type="PANTHER" id="PTHR36454:SF1">
    <property type="entry name" value="DUF1015 DOMAIN-CONTAINING PROTEIN"/>
    <property type="match status" value="1"/>
</dbReference>
<dbReference type="PANTHER" id="PTHR36454">
    <property type="entry name" value="LMO2823 PROTEIN"/>
    <property type="match status" value="1"/>
</dbReference>
<dbReference type="EMBL" id="JAAXLS010000060">
    <property type="protein sequence ID" value="NKQ58573.1"/>
    <property type="molecule type" value="Genomic_DNA"/>
</dbReference>
<protein>
    <submittedName>
        <fullName evidence="1">DUF1015 domain-containing protein</fullName>
    </submittedName>
</protein>